<evidence type="ECO:0000256" key="1">
    <source>
        <dbReference type="ARBA" id="ARBA00004611"/>
    </source>
</evidence>
<evidence type="ECO:0000256" key="10">
    <source>
        <dbReference type="SAM" id="Coils"/>
    </source>
</evidence>
<dbReference type="PANTHER" id="PTHR14517:SF6">
    <property type="entry name" value="RE41410P"/>
    <property type="match status" value="1"/>
</dbReference>
<evidence type="ECO:0008006" key="12">
    <source>
        <dbReference type="Google" id="ProtNLM"/>
    </source>
</evidence>
<evidence type="ECO:0000256" key="3">
    <source>
        <dbReference type="ARBA" id="ARBA00022490"/>
    </source>
</evidence>
<keyword evidence="3" id="KW-0963">Cytoplasm</keyword>
<keyword evidence="4" id="KW-0282">Flagellum</keyword>
<accession>A0A7R9PM82</accession>
<dbReference type="AlphaFoldDB" id="A0A7R9PM82"/>
<name>A0A7R9PM82_TIMGE</name>
<evidence type="ECO:0000256" key="4">
    <source>
        <dbReference type="ARBA" id="ARBA00022846"/>
    </source>
</evidence>
<comment type="subcellular location">
    <subcellularLocation>
        <location evidence="1">Cytoplasm</location>
        <location evidence="1">Cytoskeleton</location>
        <location evidence="1">Flagellum axoneme</location>
    </subcellularLocation>
</comment>
<dbReference type="Pfam" id="PF05914">
    <property type="entry name" value="RIB43A"/>
    <property type="match status" value="1"/>
</dbReference>
<dbReference type="PANTHER" id="PTHR14517">
    <property type="entry name" value="RIB43A-RELATED"/>
    <property type="match status" value="1"/>
</dbReference>
<protein>
    <recommendedName>
        <fullName evidence="12">RIB43A-like with coiled-coils protein 2</fullName>
    </recommendedName>
</protein>
<feature type="coiled-coil region" evidence="10">
    <location>
        <begin position="38"/>
        <end position="67"/>
    </location>
</feature>
<evidence type="ECO:0000313" key="11">
    <source>
        <dbReference type="EMBL" id="CAD7596469.1"/>
    </source>
</evidence>
<keyword evidence="5 10" id="KW-0175">Coiled coil</keyword>
<evidence type="ECO:0000256" key="5">
    <source>
        <dbReference type="ARBA" id="ARBA00023054"/>
    </source>
</evidence>
<proteinExistence type="inferred from homology"/>
<sequence>MLMLPKDLKEAAAIERRRRFEEDRKCRIFNARKRILGVDEDTLKRQIEERKLKEEEEQRLNEAFEQQRIRDAQLATLLERKIEEDKRRMNSEINTFRTVYQKPENRREFDLYDPDRLKKDIPCRLADDDSRCGLSSAQKFEGEDLSSKERQKTQVEQQRAWLEQQMAERKAAENERKSAEEAYQAALVARDKRACDLDRMEQETRRRLNKATLRFNKALTEEQESKHRLEEMKELEDKCAEMYNIVTSDMLTENPETCRSNLGPQRIVGYMYRGMSPEEKEEVRRHQLKQIEEKRLEREAEARRDAEWDSLATGMARHVMLKDRELMRKQRELNRQLFQQNKLLSKEQKSHQEYIEHVVFTNEPTPALITTCNSCHKKPRHGASLSASKLYRQTEWRLLLAMKVPTFVARGCHTHPLVFIPLTAPVLCGLVFRAGVQEAASGAMSRRMNRSLSDVTEIEGSGDDEAERAGEWKLCEGGGGLGSGSCVRVVFRDNECVQVALGTRIRYLVTWQVLS</sequence>
<feature type="coiled-coil region" evidence="10">
    <location>
        <begin position="145"/>
        <end position="189"/>
    </location>
</feature>
<keyword evidence="7" id="KW-0206">Cytoskeleton</keyword>
<comment type="subunit">
    <text evidence="9">Microtubule inner protein component of sperm flagellar doublet microtubules.</text>
</comment>
<evidence type="ECO:0000256" key="6">
    <source>
        <dbReference type="ARBA" id="ARBA00023069"/>
    </source>
</evidence>
<dbReference type="InterPro" id="IPR008805">
    <property type="entry name" value="RIB43A"/>
</dbReference>
<evidence type="ECO:0000256" key="9">
    <source>
        <dbReference type="ARBA" id="ARBA00046435"/>
    </source>
</evidence>
<keyword evidence="6" id="KW-0969">Cilium</keyword>
<dbReference type="EMBL" id="OE841615">
    <property type="protein sequence ID" value="CAD7596469.1"/>
    <property type="molecule type" value="Genomic_DNA"/>
</dbReference>
<evidence type="ECO:0000256" key="2">
    <source>
        <dbReference type="ARBA" id="ARBA00006875"/>
    </source>
</evidence>
<reference evidence="11" key="1">
    <citation type="submission" date="2020-11" db="EMBL/GenBank/DDBJ databases">
        <authorList>
            <person name="Tran Van P."/>
        </authorList>
    </citation>
    <scope>NUCLEOTIDE SEQUENCE</scope>
</reference>
<evidence type="ECO:0000256" key="7">
    <source>
        <dbReference type="ARBA" id="ARBA00023212"/>
    </source>
</evidence>
<comment type="similarity">
    <text evidence="2">Belongs to the RIB43A family.</text>
</comment>
<evidence type="ECO:0000256" key="8">
    <source>
        <dbReference type="ARBA" id="ARBA00023273"/>
    </source>
</evidence>
<keyword evidence="8" id="KW-0966">Cell projection</keyword>
<gene>
    <name evidence="11" type="ORF">TGEB3V08_LOCUS6416</name>
</gene>
<organism evidence="11">
    <name type="scientific">Timema genevievae</name>
    <name type="common">Walking stick</name>
    <dbReference type="NCBI Taxonomy" id="629358"/>
    <lineage>
        <taxon>Eukaryota</taxon>
        <taxon>Metazoa</taxon>
        <taxon>Ecdysozoa</taxon>
        <taxon>Arthropoda</taxon>
        <taxon>Hexapoda</taxon>
        <taxon>Insecta</taxon>
        <taxon>Pterygota</taxon>
        <taxon>Neoptera</taxon>
        <taxon>Polyneoptera</taxon>
        <taxon>Phasmatodea</taxon>
        <taxon>Timematodea</taxon>
        <taxon>Timematoidea</taxon>
        <taxon>Timematidae</taxon>
        <taxon>Timema</taxon>
    </lineage>
</organism>